<organism evidence="1 2">
    <name type="scientific">Bilophila wadsworthia (strain 3_1_6)</name>
    <dbReference type="NCBI Taxonomy" id="563192"/>
    <lineage>
        <taxon>Bacteria</taxon>
        <taxon>Pseudomonadati</taxon>
        <taxon>Thermodesulfobacteriota</taxon>
        <taxon>Desulfovibrionia</taxon>
        <taxon>Desulfovibrionales</taxon>
        <taxon>Desulfovibrionaceae</taxon>
        <taxon>Bilophila</taxon>
    </lineage>
</organism>
<dbReference type="HOGENOM" id="CLU_1500730_0_0_7"/>
<protein>
    <submittedName>
        <fullName evidence="1">Uncharacterized protein</fullName>
    </submittedName>
</protein>
<dbReference type="AlphaFoldDB" id="S2KTL2"/>
<evidence type="ECO:0000313" key="1">
    <source>
        <dbReference type="EMBL" id="EPC05858.1"/>
    </source>
</evidence>
<proteinExistence type="predicted"/>
<dbReference type="GeneID" id="78084681"/>
<dbReference type="Proteomes" id="UP000006034">
    <property type="component" value="Unassembled WGS sequence"/>
</dbReference>
<reference evidence="1 2" key="2">
    <citation type="submission" date="2013-04" db="EMBL/GenBank/DDBJ databases">
        <title>The Genome Sequence of Bilophila wadsworthia 3_1_6.</title>
        <authorList>
            <consortium name="The Broad Institute Genomics Platform"/>
            <person name="Earl A."/>
            <person name="Ward D."/>
            <person name="Feldgarden M."/>
            <person name="Gevers D."/>
            <person name="Sibley C."/>
            <person name="Strauss J."/>
            <person name="Allen-Vercoe E."/>
            <person name="Walker B."/>
            <person name="Young S."/>
            <person name="Zeng Q."/>
            <person name="Gargeya S."/>
            <person name="Fitzgerald M."/>
            <person name="Haas B."/>
            <person name="Abouelleil A."/>
            <person name="Allen A.W."/>
            <person name="Alvarado L."/>
            <person name="Arachchi H.M."/>
            <person name="Berlin A.M."/>
            <person name="Chapman S.B."/>
            <person name="Gainer-Dewar J."/>
            <person name="Goldberg J."/>
            <person name="Griggs A."/>
            <person name="Gujja S."/>
            <person name="Hansen M."/>
            <person name="Howarth C."/>
            <person name="Imamovic A."/>
            <person name="Ireland A."/>
            <person name="Larimer J."/>
            <person name="McCowan C."/>
            <person name="Murphy C."/>
            <person name="Pearson M."/>
            <person name="Poon T.W."/>
            <person name="Priest M."/>
            <person name="Roberts A."/>
            <person name="Saif S."/>
            <person name="Shea T."/>
            <person name="Sisk P."/>
            <person name="Sykes S."/>
            <person name="Wortman J."/>
            <person name="Nusbaum C."/>
            <person name="Birren B."/>
        </authorList>
    </citation>
    <scope>NUCLEOTIDE SEQUENCE [LARGE SCALE GENOMIC DNA]</scope>
    <source>
        <strain evidence="1 2">3_1_6</strain>
    </source>
</reference>
<evidence type="ECO:0000313" key="2">
    <source>
        <dbReference type="Proteomes" id="UP000006034"/>
    </source>
</evidence>
<keyword evidence="2" id="KW-1185">Reference proteome</keyword>
<sequence length="179" mass="21297">MRKRAKLDFERRGGLTAIDDVAFARILPIIHQYMPRIHLSMSAIEIRAHLDAILYLSIFYCPWRKIKNYRSIYRFYRRLRSRGALTIIQVKIGRSTPLEIIRPRKEARTESRKRKCPPCPKCHEDAMVCYHTKKKYDDDGNIRMIVRYSKCSACEHTSVFIETKNNKWWNNPNFVPTCC</sequence>
<dbReference type="STRING" id="563192.HMPREF0179_05142"/>
<dbReference type="EMBL" id="ADCP02000001">
    <property type="protein sequence ID" value="EPC05858.1"/>
    <property type="molecule type" value="Genomic_DNA"/>
</dbReference>
<name>S2KTL2_BILW3</name>
<reference evidence="1 2" key="1">
    <citation type="submission" date="2010-10" db="EMBL/GenBank/DDBJ databases">
        <authorList>
            <consortium name="The Broad Institute Genome Sequencing Platform"/>
            <person name="Ward D."/>
            <person name="Earl A."/>
            <person name="Feldgarden M."/>
            <person name="Young S.K."/>
            <person name="Gargeya S."/>
            <person name="Zeng Q."/>
            <person name="Alvarado L."/>
            <person name="Berlin A."/>
            <person name="Bochicchio J."/>
            <person name="Chapman S.B."/>
            <person name="Chen Z."/>
            <person name="Freedman E."/>
            <person name="Gellesch M."/>
            <person name="Goldberg J."/>
            <person name="Griggs A."/>
            <person name="Gujja S."/>
            <person name="Heilman E."/>
            <person name="Heiman D."/>
            <person name="Howarth C."/>
            <person name="Mehta T."/>
            <person name="Neiman D."/>
            <person name="Pearson M."/>
            <person name="Roberts A."/>
            <person name="Saif S."/>
            <person name="Shea T."/>
            <person name="Shenoy N."/>
            <person name="Sisk P."/>
            <person name="Stolte C."/>
            <person name="Sykes S."/>
            <person name="White J."/>
            <person name="Yandava C."/>
            <person name="Allen-Vercoe E."/>
            <person name="Sibley C."/>
            <person name="Ambrose C.E."/>
            <person name="Strauss J."/>
            <person name="Daigneault M."/>
            <person name="Haas B."/>
            <person name="Nusbaum C."/>
            <person name="Birren B."/>
        </authorList>
    </citation>
    <scope>NUCLEOTIDE SEQUENCE [LARGE SCALE GENOMIC DNA]</scope>
    <source>
        <strain evidence="1 2">3_1_6</strain>
    </source>
</reference>
<dbReference type="RefSeq" id="WP_016360516.1">
    <property type="nucleotide sequence ID" value="NZ_KE150238.1"/>
</dbReference>
<gene>
    <name evidence="1" type="ORF">HMPREF0179_05142</name>
</gene>
<accession>S2KTL2</accession>
<comment type="caution">
    <text evidence="1">The sequence shown here is derived from an EMBL/GenBank/DDBJ whole genome shotgun (WGS) entry which is preliminary data.</text>
</comment>